<dbReference type="EMBL" id="WMKA01000066">
    <property type="protein sequence ID" value="MTG90800.1"/>
    <property type="molecule type" value="Genomic_DNA"/>
</dbReference>
<proteinExistence type="predicted"/>
<name>A0A6N7ZN70_9MICO</name>
<evidence type="ECO:0000313" key="2">
    <source>
        <dbReference type="Proteomes" id="UP000440668"/>
    </source>
</evidence>
<sequence>MTDTTTVDKEILVADFARATEGALDPELVEAASERLRSLTTAHSAQGSVASMIFYLQVAVDIEGGKRFRGHAGGISTPGGGGAWGDVYTDDLDRLYSSTKSFQFNATPVYFNVNFFDKSSHLLGHFQAGAFSTALGTGGGTGSWS</sequence>
<dbReference type="Pfam" id="PF05526">
    <property type="entry name" value="R_equi_Vir"/>
    <property type="match status" value="1"/>
</dbReference>
<dbReference type="InterPro" id="IPR008810">
    <property type="entry name" value="R_equi_Vir"/>
</dbReference>
<dbReference type="AlphaFoldDB" id="A0A6N7ZN70"/>
<dbReference type="InterPro" id="IPR038625">
    <property type="entry name" value="R_equi_Vir_sf"/>
</dbReference>
<reference evidence="1 2" key="1">
    <citation type="submission" date="2019-11" db="EMBL/GenBank/DDBJ databases">
        <title>Cellulosimicrobium composti sp. nov. isolated from a compost.</title>
        <authorList>
            <person name="Yang Y."/>
        </authorList>
    </citation>
    <scope>NUCLEOTIDE SEQUENCE [LARGE SCALE GENOMIC DNA]</scope>
    <source>
        <strain evidence="1 2">BIT-GX5</strain>
    </source>
</reference>
<evidence type="ECO:0000313" key="1">
    <source>
        <dbReference type="EMBL" id="MTG90800.1"/>
    </source>
</evidence>
<accession>A0A6N7ZN70</accession>
<comment type="caution">
    <text evidence="1">The sequence shown here is derived from an EMBL/GenBank/DDBJ whole genome shotgun (WGS) entry which is preliminary data.</text>
</comment>
<gene>
    <name evidence="1" type="ORF">GJV82_17930</name>
</gene>
<dbReference type="Proteomes" id="UP000440668">
    <property type="component" value="Unassembled WGS sequence"/>
</dbReference>
<dbReference type="Gene3D" id="2.40.128.480">
    <property type="entry name" value="Rhodococcus equi virulence-associated protein"/>
    <property type="match status" value="1"/>
</dbReference>
<organism evidence="1 2">
    <name type="scientific">Cellulosimicrobium composti</name>
    <dbReference type="NCBI Taxonomy" id="2672572"/>
    <lineage>
        <taxon>Bacteria</taxon>
        <taxon>Bacillati</taxon>
        <taxon>Actinomycetota</taxon>
        <taxon>Actinomycetes</taxon>
        <taxon>Micrococcales</taxon>
        <taxon>Promicromonosporaceae</taxon>
        <taxon>Cellulosimicrobium</taxon>
    </lineage>
</organism>
<protein>
    <submittedName>
        <fullName evidence="1">VapA/VapB family virulence-associated protein</fullName>
    </submittedName>
</protein>